<dbReference type="CDD" id="cd16688">
    <property type="entry name" value="RING-H2_Vps11"/>
    <property type="match status" value="1"/>
</dbReference>
<dbReference type="SMART" id="SM00853">
    <property type="entry name" value="MutL_C"/>
    <property type="match status" value="1"/>
</dbReference>
<dbReference type="Pfam" id="PF08676">
    <property type="entry name" value="MutL_C"/>
    <property type="match status" value="1"/>
</dbReference>
<keyword evidence="6" id="KW-0653">Protein transport</keyword>
<reference evidence="13" key="2">
    <citation type="submission" date="2023-05" db="EMBL/GenBank/DDBJ databases">
        <authorList>
            <consortium name="Lawrence Berkeley National Laboratory"/>
            <person name="Steindorff A."/>
            <person name="Hensen N."/>
            <person name="Bonometti L."/>
            <person name="Westerberg I."/>
            <person name="Brannstrom I.O."/>
            <person name="Guillou S."/>
            <person name="Cros-Aarteil S."/>
            <person name="Calhoun S."/>
            <person name="Haridas S."/>
            <person name="Kuo A."/>
            <person name="Mondo S."/>
            <person name="Pangilinan J."/>
            <person name="Riley R."/>
            <person name="Labutti K."/>
            <person name="Andreopoulos B."/>
            <person name="Lipzen A."/>
            <person name="Chen C."/>
            <person name="Yanf M."/>
            <person name="Daum C."/>
            <person name="Ng V."/>
            <person name="Clum A."/>
            <person name="Ohm R."/>
            <person name="Martin F."/>
            <person name="Silar P."/>
            <person name="Natvig D."/>
            <person name="Lalanne C."/>
            <person name="Gautier V."/>
            <person name="Ament-Velasquez S.L."/>
            <person name="Kruys A."/>
            <person name="Hutchinson M.I."/>
            <person name="Powell A.J."/>
            <person name="Barry K."/>
            <person name="Miller A.N."/>
            <person name="Grigoriev I.V."/>
            <person name="Debuchy R."/>
            <person name="Gladieux P."/>
            <person name="Thoren M.H."/>
            <person name="Johannesson H."/>
        </authorList>
    </citation>
    <scope>NUCLEOTIDE SEQUENCE</scope>
    <source>
        <strain evidence="13">CBS 103.79</strain>
    </source>
</reference>
<dbReference type="SUPFAM" id="SSF101898">
    <property type="entry name" value="NHL repeat"/>
    <property type="match status" value="1"/>
</dbReference>
<reference evidence="13" key="1">
    <citation type="journal article" date="2023" name="Mol. Phylogenet. Evol.">
        <title>Genome-scale phylogeny and comparative genomics of the fungal order Sordariales.</title>
        <authorList>
            <person name="Hensen N."/>
            <person name="Bonometti L."/>
            <person name="Westerberg I."/>
            <person name="Brannstrom I.O."/>
            <person name="Guillou S."/>
            <person name="Cros-Aarteil S."/>
            <person name="Calhoun S."/>
            <person name="Haridas S."/>
            <person name="Kuo A."/>
            <person name="Mondo S."/>
            <person name="Pangilinan J."/>
            <person name="Riley R."/>
            <person name="LaButti K."/>
            <person name="Andreopoulos B."/>
            <person name="Lipzen A."/>
            <person name="Chen C."/>
            <person name="Yan M."/>
            <person name="Daum C."/>
            <person name="Ng V."/>
            <person name="Clum A."/>
            <person name="Steindorff A."/>
            <person name="Ohm R.A."/>
            <person name="Martin F."/>
            <person name="Silar P."/>
            <person name="Natvig D.O."/>
            <person name="Lalanne C."/>
            <person name="Gautier V."/>
            <person name="Ament-Velasquez S.L."/>
            <person name="Kruys A."/>
            <person name="Hutchinson M.I."/>
            <person name="Powell A.J."/>
            <person name="Barry K."/>
            <person name="Miller A.N."/>
            <person name="Grigoriev I.V."/>
            <person name="Debuchy R."/>
            <person name="Gladieux P."/>
            <person name="Hiltunen Thoren M."/>
            <person name="Johannesson H."/>
        </authorList>
    </citation>
    <scope>NUCLEOTIDE SEQUENCE</scope>
    <source>
        <strain evidence="13">CBS 103.79</strain>
    </source>
</reference>
<dbReference type="FunFam" id="1.25.40.10:FF:000440">
    <property type="entry name" value="E3 ubiquitin-protein ligase PEP5"/>
    <property type="match status" value="1"/>
</dbReference>
<feature type="compositionally biased region" description="Polar residues" evidence="11">
    <location>
        <begin position="410"/>
        <end position="432"/>
    </location>
</feature>
<dbReference type="SUPFAM" id="SSF57850">
    <property type="entry name" value="RING/U-box"/>
    <property type="match status" value="1"/>
</dbReference>
<evidence type="ECO:0000256" key="11">
    <source>
        <dbReference type="SAM" id="MobiDB-lite"/>
    </source>
</evidence>
<dbReference type="GO" id="GO:0006886">
    <property type="term" value="P:intracellular protein transport"/>
    <property type="evidence" value="ECO:0007669"/>
    <property type="project" value="UniProtKB-UniRule"/>
</dbReference>
<dbReference type="InterPro" id="IPR000547">
    <property type="entry name" value="Clathrin_H-chain/VPS_repeat"/>
</dbReference>
<evidence type="ECO:0000256" key="3">
    <source>
        <dbReference type="ARBA" id="ARBA00022723"/>
    </source>
</evidence>
<sequence length="1933" mass="211705">MSSIQRLPEDVVAQIKSSTAITSVNGAVCGLLQNSLDADASKINISVDYARGNCSVEDDGIGIVPASFHEDGGLGDLHYTSKYPPTPNCHGKRGEFLASLAALSLLSIASHHRDYRSHNALVIHNSKLISRNLPAWPQQRVLAFASGTRVSVTALFGSMPVRVKHRAMEVERAGTVRDFDQLVFQVVAHLLPWPGEVTVSIQDTHSHRVVSLKASGVMDWAQRYRSEAPTLLSRAVTLLAQASLLENVDPQSWVPIGATATGISVRGCVCLWPVATKGVQFIALGIQPLLNESQSNVFYQDVNRVFEDSCFGVVEEAKLDEDGRLVKTQGFTGKELKPKRGIDRWPMFFLQIMLDAGTESVDMDEFLDERYQNVAIISDLLQVMAYQFLKKHHFRPRSVSTMDRLKPPKRSSSVGPSQSPTTVSSASPSGQTDAGPKQPPSKRKPPTRVSSSPQRRSHRIEKRVASPFASWSKTKSTVSKAPEVKITAVSSGLTPTASGRLRTPWDPSATATASPSTSAPFFDKSGALIRKPFEDVDPSAASGGNAPSESDKQTAETGTEGETLIWVDPVTKIRSLIDSRTGFAVKPRSLGLGIPTSIPKDGDRRGDNTRPLNRKPTGTVAQSTIFQSTEPRIPQILQASETLGCGHGRLERDSLADATGTSNMLSTLKSRISKSALHHAEILGQVHQKFILAKVSSGLPPTSPDGSNQTLILIDQHAADERYKLEALLQSYFAPDPSNPNHLLALTETLTKPLRFDLSKQDISLLARFKSHFQHWGISYTFPPPQDSAATIEIHLLPPAIAEKCRLEPRLLADLLRKEIWKLHASGSSGLRQPPHATAETDWPAQFHDCPDGVLELINSRACRSAIMFNDPLSREECVELVGRLAGCKFPFQCAHGRPSMVPLVHLGGEGGLGMGGEAREGGGGLLGDLRRWKKKLKDGSLWRSFDFFDATQIPLSSSSSSSSSSEDTRTLLESHDVVSALCCGSDSLFLGGRDGVVRIVGPSWKVVRSFPAYQEGDGVNNGGVACITQMRQVEGTSLLVTVAEGAGEPVLKVWALDKPVKKTGLPTCLSTVAVNNGKKPFPISAFAATEDLSQIAVGFANGAVTVIRGDLIHDLGTKQRIIYESDEPITGVELHVDNGLTTLFVATTSRILKLVISGKGHGQPPKTVEDTGCGVGCMAVDKRTGNIVVARDDAVYYYTLDGRGPPTAYEAPKKLIAVYQDYIALVSPPAPAGDADTMRRRFWGAAADSIYAFTLIHPELRIIAHSETVLSDVKHIFQLWGDLYILTGEGKVFRYHEKSLQQRLEMMYQRNLYPLAVDLAQKSGMDAKQQNIIYRKFGDHLYQKGDYDGAMTQYIKAIDSTEPSQVIRKFLDTQRIHNLIQYLEELHDHHKATSDHTTLLLNCYAKLKDIDKLEKFIKSPGDLKFDLDTAISMCRQGSYYDQAAYLAKKHGEHDLVVDILIEDSKAYDEAIDYIWQLDPDTAYTCLMKYARVLIEHCPKEATQLFIEYYTGRFTPRIEAPTTDSQPQANGGFAAGAANAVQNLSNLLPLSYMNNSAATQNGVKPASANATSKSAAPKYTPPRPRTAFSSFIDHPDEFIVFLEACLKDESLSESDKSDIYTTLFEMYLHKSNEKKGDDQHREEWEQRAKALIDSKPSPATALPNGTTSKPPIENSNVLLLSHLSDFAAGTTLVKEQSGLLFDIFRSYTSAKDTRGALKALHKYGPEEPQLYPAALSYLTSDSRILDEAGPEELAAVLERIDRDGLMAPLQVVQTLSKNAVASMGMLKPYLAGRIERERREIAENRRLAGQFRAETEVRRGEIRELGTKPVVFQAARCGVCMGALELPAVHFLCKHSFHQRCLRGGGGGGGSAEGEECPVCARDNATIRALKKSQEENAERHELFADDLERSEDRFRTVAEWFGRGVMGVPGGE</sequence>
<feature type="compositionally biased region" description="Polar residues" evidence="11">
    <location>
        <begin position="469"/>
        <end position="479"/>
    </location>
</feature>
<feature type="region of interest" description="Disordered" evidence="11">
    <location>
        <begin position="397"/>
        <end position="481"/>
    </location>
</feature>
<comment type="similarity">
    <text evidence="1">Belongs to the VPS11 family.</text>
</comment>
<dbReference type="InterPro" id="IPR057307">
    <property type="entry name" value="PEP5_VPS11_N"/>
</dbReference>
<evidence type="ECO:0000256" key="5">
    <source>
        <dbReference type="ARBA" id="ARBA00022833"/>
    </source>
</evidence>
<feature type="compositionally biased region" description="Low complexity" evidence="11">
    <location>
        <begin position="504"/>
        <end position="520"/>
    </location>
</feature>
<gene>
    <name evidence="13" type="ORF">C8A05DRAFT_44570</name>
</gene>
<organism evidence="13 14">
    <name type="scientific">Staphylotrichum tortipilum</name>
    <dbReference type="NCBI Taxonomy" id="2831512"/>
    <lineage>
        <taxon>Eukaryota</taxon>
        <taxon>Fungi</taxon>
        <taxon>Dikarya</taxon>
        <taxon>Ascomycota</taxon>
        <taxon>Pezizomycotina</taxon>
        <taxon>Sordariomycetes</taxon>
        <taxon>Sordariomycetidae</taxon>
        <taxon>Sordariales</taxon>
        <taxon>Chaetomiaceae</taxon>
        <taxon>Staphylotrichum</taxon>
    </lineage>
</organism>
<dbReference type="InterPro" id="IPR024763">
    <property type="entry name" value="VPS11_C"/>
</dbReference>
<dbReference type="GO" id="GO:0008270">
    <property type="term" value="F:zinc ion binding"/>
    <property type="evidence" value="ECO:0007669"/>
    <property type="project" value="UniProtKB-KW"/>
</dbReference>
<evidence type="ECO:0000259" key="12">
    <source>
        <dbReference type="PROSITE" id="PS50089"/>
    </source>
</evidence>
<dbReference type="GO" id="GO:0006904">
    <property type="term" value="P:vesicle docking involved in exocytosis"/>
    <property type="evidence" value="ECO:0007669"/>
    <property type="project" value="TreeGrafter"/>
</dbReference>
<dbReference type="GO" id="GO:0007033">
    <property type="term" value="P:vacuole organization"/>
    <property type="evidence" value="ECO:0007669"/>
    <property type="project" value="TreeGrafter"/>
</dbReference>
<dbReference type="InterPro" id="IPR057308">
    <property type="entry name" value="CHCR_PEP5_VPS11"/>
</dbReference>
<dbReference type="InterPro" id="IPR014790">
    <property type="entry name" value="MutL_C"/>
</dbReference>
<dbReference type="Pfam" id="PF13589">
    <property type="entry name" value="HATPase_c_3"/>
    <property type="match status" value="1"/>
</dbReference>
<keyword evidence="14" id="KW-1185">Reference proteome</keyword>
<dbReference type="InterPro" id="IPR037198">
    <property type="entry name" value="MutL_C_sf"/>
</dbReference>
<dbReference type="GO" id="GO:0030674">
    <property type="term" value="F:protein-macromolecule adaptor activity"/>
    <property type="evidence" value="ECO:0007669"/>
    <property type="project" value="TreeGrafter"/>
</dbReference>
<dbReference type="GO" id="GO:0005524">
    <property type="term" value="F:ATP binding"/>
    <property type="evidence" value="ECO:0007669"/>
    <property type="project" value="InterPro"/>
</dbReference>
<name>A0AAN6MKI8_9PEZI</name>
<evidence type="ECO:0000256" key="8">
    <source>
        <dbReference type="ARBA" id="ARBA00029433"/>
    </source>
</evidence>
<dbReference type="InterPro" id="IPR036890">
    <property type="entry name" value="HATPase_C_sf"/>
</dbReference>
<evidence type="ECO:0000256" key="2">
    <source>
        <dbReference type="ARBA" id="ARBA00022448"/>
    </source>
</evidence>
<dbReference type="InterPro" id="IPR011990">
    <property type="entry name" value="TPR-like_helical_dom_sf"/>
</dbReference>
<feature type="compositionally biased region" description="Polar residues" evidence="11">
    <location>
        <begin position="1561"/>
        <end position="1574"/>
    </location>
</feature>
<dbReference type="PANTHER" id="PTHR23323:SF24">
    <property type="entry name" value="VACUOLAR PROTEIN SORTING-ASSOCIATED PROTEIN 11 HOMOLOG"/>
    <property type="match status" value="1"/>
</dbReference>
<feature type="repeat" description="CHCR" evidence="10">
    <location>
        <begin position="1355"/>
        <end position="1503"/>
    </location>
</feature>
<protein>
    <recommendedName>
        <fullName evidence="12">RING-type domain-containing protein</fullName>
    </recommendedName>
</protein>
<evidence type="ECO:0000256" key="7">
    <source>
        <dbReference type="ARBA" id="ARBA00023136"/>
    </source>
</evidence>
<proteinExistence type="inferred from homology"/>
<feature type="region of interest" description="Disordered" evidence="11">
    <location>
        <begin position="1561"/>
        <end position="1582"/>
    </location>
</feature>
<dbReference type="SMART" id="SM00184">
    <property type="entry name" value="RING"/>
    <property type="match status" value="1"/>
</dbReference>
<dbReference type="InterPro" id="IPR001841">
    <property type="entry name" value="Znf_RING"/>
</dbReference>
<comment type="subcellular location">
    <subcellularLocation>
        <location evidence="8">Endomembrane system</location>
        <topology evidence="8">Peripheral membrane protein</topology>
        <orientation evidence="8">Cytoplasmic side</orientation>
    </subcellularLocation>
</comment>
<dbReference type="InterPro" id="IPR013083">
    <property type="entry name" value="Znf_RING/FYVE/PHD"/>
</dbReference>
<feature type="region of interest" description="Disordered" evidence="11">
    <location>
        <begin position="594"/>
        <end position="618"/>
    </location>
</feature>
<feature type="region of interest" description="Disordered" evidence="11">
    <location>
        <begin position="494"/>
        <end position="562"/>
    </location>
</feature>
<dbReference type="SUPFAM" id="SSF55874">
    <property type="entry name" value="ATPase domain of HSP90 chaperone/DNA topoisomerase II/histidine kinase"/>
    <property type="match status" value="1"/>
</dbReference>
<keyword evidence="5" id="KW-0862">Zinc</keyword>
<keyword evidence="4 9" id="KW-0863">Zinc-finger</keyword>
<dbReference type="GO" id="GO:0048284">
    <property type="term" value="P:organelle fusion"/>
    <property type="evidence" value="ECO:0007669"/>
    <property type="project" value="TreeGrafter"/>
</dbReference>
<dbReference type="Gene3D" id="1.25.40.10">
    <property type="entry name" value="Tetratricopeptide repeat domain"/>
    <property type="match status" value="1"/>
</dbReference>
<accession>A0AAN6MKI8</accession>
<evidence type="ECO:0000313" key="14">
    <source>
        <dbReference type="Proteomes" id="UP001303889"/>
    </source>
</evidence>
<dbReference type="Pfam" id="PF23341">
    <property type="entry name" value="PEP5_VPS11_N"/>
    <property type="match status" value="1"/>
</dbReference>
<evidence type="ECO:0000256" key="6">
    <source>
        <dbReference type="ARBA" id="ARBA00022927"/>
    </source>
</evidence>
<dbReference type="GO" id="GO:0006298">
    <property type="term" value="P:mismatch repair"/>
    <property type="evidence" value="ECO:0007669"/>
    <property type="project" value="InterPro"/>
</dbReference>
<dbReference type="Gene3D" id="3.30.40.10">
    <property type="entry name" value="Zinc/RING finger domain, C3HC4 (zinc finger)"/>
    <property type="match status" value="1"/>
</dbReference>
<evidence type="ECO:0000256" key="10">
    <source>
        <dbReference type="PROSITE-ProRule" id="PRU01006"/>
    </source>
</evidence>
<dbReference type="GO" id="GO:0030897">
    <property type="term" value="C:HOPS complex"/>
    <property type="evidence" value="ECO:0007669"/>
    <property type="project" value="TreeGrafter"/>
</dbReference>
<dbReference type="SUPFAM" id="SSF118116">
    <property type="entry name" value="DNA mismatch repair protein MutL"/>
    <property type="match status" value="1"/>
</dbReference>
<feature type="domain" description="RING-type" evidence="12">
    <location>
        <begin position="1837"/>
        <end position="1880"/>
    </location>
</feature>
<evidence type="ECO:0000313" key="13">
    <source>
        <dbReference type="EMBL" id="KAK3901888.1"/>
    </source>
</evidence>
<feature type="region of interest" description="Disordered" evidence="11">
    <location>
        <begin position="1650"/>
        <end position="1670"/>
    </location>
</feature>
<keyword evidence="7" id="KW-0472">Membrane</keyword>
<dbReference type="InterPro" id="IPR042121">
    <property type="entry name" value="MutL_C_regsub"/>
</dbReference>
<dbReference type="PANTHER" id="PTHR23323">
    <property type="entry name" value="VACUOLAR PROTEIN SORTING-ASSOCIATED PROTEIN"/>
    <property type="match status" value="1"/>
</dbReference>
<dbReference type="GO" id="GO:0005768">
    <property type="term" value="C:endosome"/>
    <property type="evidence" value="ECO:0007669"/>
    <property type="project" value="TreeGrafter"/>
</dbReference>
<dbReference type="InterPro" id="IPR042120">
    <property type="entry name" value="MutL_C_dimsub"/>
</dbReference>
<evidence type="ECO:0000256" key="1">
    <source>
        <dbReference type="ARBA" id="ARBA00007070"/>
    </source>
</evidence>
<dbReference type="EMBL" id="MU855548">
    <property type="protein sequence ID" value="KAK3901888.1"/>
    <property type="molecule type" value="Genomic_DNA"/>
</dbReference>
<dbReference type="GO" id="GO:0007032">
    <property type="term" value="P:endosome organization"/>
    <property type="evidence" value="ECO:0007669"/>
    <property type="project" value="TreeGrafter"/>
</dbReference>
<dbReference type="Gene3D" id="3.30.1370.100">
    <property type="entry name" value="MutL, C-terminal domain, regulatory subdomain"/>
    <property type="match status" value="1"/>
</dbReference>
<dbReference type="Gene3D" id="3.30.1540.20">
    <property type="entry name" value="MutL, C-terminal domain, dimerisation subdomain"/>
    <property type="match status" value="1"/>
</dbReference>
<dbReference type="InterPro" id="IPR016024">
    <property type="entry name" value="ARM-type_fold"/>
</dbReference>
<comment type="caution">
    <text evidence="13">The sequence shown here is derived from an EMBL/GenBank/DDBJ whole genome shotgun (WGS) entry which is preliminary data.</text>
</comment>
<evidence type="ECO:0000256" key="4">
    <source>
        <dbReference type="ARBA" id="ARBA00022771"/>
    </source>
</evidence>
<keyword evidence="2" id="KW-0813">Transport</keyword>
<dbReference type="Gene3D" id="3.30.565.10">
    <property type="entry name" value="Histidine kinase-like ATPase, C-terminal domain"/>
    <property type="match status" value="1"/>
</dbReference>
<dbReference type="SUPFAM" id="SSF48371">
    <property type="entry name" value="ARM repeat"/>
    <property type="match status" value="1"/>
</dbReference>
<evidence type="ECO:0000256" key="9">
    <source>
        <dbReference type="PROSITE-ProRule" id="PRU00175"/>
    </source>
</evidence>
<dbReference type="Proteomes" id="UP001303889">
    <property type="component" value="Unassembled WGS sequence"/>
</dbReference>
<dbReference type="PROSITE" id="PS50236">
    <property type="entry name" value="CHCR"/>
    <property type="match status" value="1"/>
</dbReference>
<dbReference type="PROSITE" id="PS50089">
    <property type="entry name" value="ZF_RING_2"/>
    <property type="match status" value="1"/>
</dbReference>
<keyword evidence="3" id="KW-0479">Metal-binding</keyword>
<dbReference type="Pfam" id="PF12451">
    <property type="entry name" value="VPS11_C"/>
    <property type="match status" value="1"/>
</dbReference>
<dbReference type="Pfam" id="PF23356">
    <property type="entry name" value="TPR_PEP5_VPS11"/>
    <property type="match status" value="2"/>
</dbReference>